<protein>
    <submittedName>
        <fullName evidence="2">Uncharacterized protein</fullName>
    </submittedName>
</protein>
<organism evidence="2 3">
    <name type="scientific">Streptomyces antimycoticus</name>
    <dbReference type="NCBI Taxonomy" id="68175"/>
    <lineage>
        <taxon>Bacteria</taxon>
        <taxon>Bacillati</taxon>
        <taxon>Actinomycetota</taxon>
        <taxon>Actinomycetes</taxon>
        <taxon>Kitasatosporales</taxon>
        <taxon>Streptomycetaceae</taxon>
        <taxon>Streptomyces</taxon>
        <taxon>Streptomyces violaceusniger group</taxon>
    </lineage>
</organism>
<feature type="region of interest" description="Disordered" evidence="1">
    <location>
        <begin position="1"/>
        <end position="43"/>
    </location>
</feature>
<dbReference type="EMBL" id="BJHV01000001">
    <property type="protein sequence ID" value="GDY48839.1"/>
    <property type="molecule type" value="Genomic_DNA"/>
</dbReference>
<feature type="compositionally biased region" description="Gly residues" evidence="1">
    <location>
        <begin position="1"/>
        <end position="11"/>
    </location>
</feature>
<dbReference type="AlphaFoldDB" id="A0A4D4KSM4"/>
<reference evidence="2 3" key="1">
    <citation type="journal article" date="2020" name="Int. J. Syst. Evol. Microbiol.">
        <title>Reclassification of Streptomyces castelarensis and Streptomyces sporoclivatus as later heterotypic synonyms of Streptomyces antimycoticus.</title>
        <authorList>
            <person name="Komaki H."/>
            <person name="Tamura T."/>
        </authorList>
    </citation>
    <scope>NUCLEOTIDE SEQUENCE [LARGE SCALE GENOMIC DNA]</scope>
    <source>
        <strain evidence="2 3">NBRC 12839</strain>
    </source>
</reference>
<evidence type="ECO:0000313" key="2">
    <source>
        <dbReference type="EMBL" id="GDY48839.1"/>
    </source>
</evidence>
<comment type="caution">
    <text evidence="2">The sequence shown here is derived from an EMBL/GenBank/DDBJ whole genome shotgun (WGS) entry which is preliminary data.</text>
</comment>
<dbReference type="Proteomes" id="UP000299290">
    <property type="component" value="Unassembled WGS sequence"/>
</dbReference>
<name>A0A4D4KSM4_9ACTN</name>
<evidence type="ECO:0000313" key="3">
    <source>
        <dbReference type="Proteomes" id="UP000299290"/>
    </source>
</evidence>
<gene>
    <name evidence="2" type="ORF">SANT12839_097210</name>
</gene>
<accession>A0A4D4KSM4</accession>
<proteinExistence type="predicted"/>
<evidence type="ECO:0000256" key="1">
    <source>
        <dbReference type="SAM" id="MobiDB-lite"/>
    </source>
</evidence>
<keyword evidence="3" id="KW-1185">Reference proteome</keyword>
<sequence>MGADSRGGGVAGFTCVDDEDGVPYASQRQRGGQAGGAPADHDDVPGTAFGALQLIGARQPLRTRRQIRFLVADLRSFFGQLLRHAPDDTLTRFRRLLDQQRSLPTEKRVGTLAMRGRLPRL</sequence>